<evidence type="ECO:0000259" key="4">
    <source>
        <dbReference type="PROSITE" id="PS01124"/>
    </source>
</evidence>
<proteinExistence type="predicted"/>
<dbReference type="Pfam" id="PF12833">
    <property type="entry name" value="HTH_18"/>
    <property type="match status" value="1"/>
</dbReference>
<sequence>MSSARHATTSLAERALPLPEVVRAWLDRAALVSIVGRLQGRPIVHFPDTATKLVVRVEENGRREAVVIGPRLHASYHTGEPLRSLVQLRLAPGTVRPLLGVPAVQLVGRITPLGELPSPAARRLAVELPRMDADHIVDHVADVLPSRLAETADASHTELLRTGVDAMTIRPGRVPGQVREVARDLAISERHLRNLFTEGVGLSPKRYTRIDRVRAVLADAADHSWAELAALTGFYDQSHMTSDFRTLMGVPPHSYVTGHLPGAGPCQAFTGL</sequence>
<organism evidence="5 6">
    <name type="scientific">Streptomyces brasiliscabiei</name>
    <dbReference type="NCBI Taxonomy" id="2736302"/>
    <lineage>
        <taxon>Bacteria</taxon>
        <taxon>Bacillati</taxon>
        <taxon>Actinomycetota</taxon>
        <taxon>Actinomycetes</taxon>
        <taxon>Kitasatosporales</taxon>
        <taxon>Streptomycetaceae</taxon>
        <taxon>Streptomyces</taxon>
    </lineage>
</organism>
<dbReference type="Proteomes" id="UP001365781">
    <property type="component" value="Unassembled WGS sequence"/>
</dbReference>
<dbReference type="Gene3D" id="1.10.10.60">
    <property type="entry name" value="Homeodomain-like"/>
    <property type="match status" value="1"/>
</dbReference>
<gene>
    <name evidence="5" type="ORF">WB403_18055</name>
</gene>
<evidence type="ECO:0000256" key="3">
    <source>
        <dbReference type="ARBA" id="ARBA00023163"/>
    </source>
</evidence>
<feature type="domain" description="HTH araC/xylS-type" evidence="4">
    <location>
        <begin position="178"/>
        <end position="258"/>
    </location>
</feature>
<keyword evidence="1" id="KW-0805">Transcription regulation</keyword>
<dbReference type="EMBL" id="JBBAYM010000011">
    <property type="protein sequence ID" value="MEI5611070.1"/>
    <property type="molecule type" value="Genomic_DNA"/>
</dbReference>
<evidence type="ECO:0000256" key="1">
    <source>
        <dbReference type="ARBA" id="ARBA00023015"/>
    </source>
</evidence>
<name>A0ABU8GCY9_9ACTN</name>
<accession>A0ABU8GCY9</accession>
<dbReference type="InterPro" id="IPR018060">
    <property type="entry name" value="HTH_AraC"/>
</dbReference>
<comment type="caution">
    <text evidence="5">The sequence shown here is derived from an EMBL/GenBank/DDBJ whole genome shotgun (WGS) entry which is preliminary data.</text>
</comment>
<dbReference type="InterPro" id="IPR050204">
    <property type="entry name" value="AraC_XylS_family_regulators"/>
</dbReference>
<dbReference type="InterPro" id="IPR009057">
    <property type="entry name" value="Homeodomain-like_sf"/>
</dbReference>
<dbReference type="SUPFAM" id="SSF46689">
    <property type="entry name" value="Homeodomain-like"/>
    <property type="match status" value="1"/>
</dbReference>
<dbReference type="SMART" id="SM00342">
    <property type="entry name" value="HTH_ARAC"/>
    <property type="match status" value="1"/>
</dbReference>
<keyword evidence="3" id="KW-0804">Transcription</keyword>
<keyword evidence="6" id="KW-1185">Reference proteome</keyword>
<evidence type="ECO:0000256" key="2">
    <source>
        <dbReference type="ARBA" id="ARBA00023125"/>
    </source>
</evidence>
<evidence type="ECO:0000313" key="6">
    <source>
        <dbReference type="Proteomes" id="UP001365781"/>
    </source>
</evidence>
<evidence type="ECO:0000313" key="5">
    <source>
        <dbReference type="EMBL" id="MEI5611070.1"/>
    </source>
</evidence>
<dbReference type="PROSITE" id="PS01124">
    <property type="entry name" value="HTH_ARAC_FAMILY_2"/>
    <property type="match status" value="1"/>
</dbReference>
<dbReference type="RefSeq" id="WP_336539101.1">
    <property type="nucleotide sequence ID" value="NZ_JBBAYL010000019.1"/>
</dbReference>
<reference evidence="5 6" key="1">
    <citation type="submission" date="2024-03" db="EMBL/GenBank/DDBJ databases">
        <title>First Report of Pectobacterium brasiliscabiei causing potato scab in china.</title>
        <authorList>
            <person name="Handique U."/>
        </authorList>
    </citation>
    <scope>NUCLEOTIDE SEQUENCE [LARGE SCALE GENOMIC DNA]</scope>
    <source>
        <strain evidence="5 6">ZRIMU1503</strain>
    </source>
</reference>
<dbReference type="PANTHER" id="PTHR46796">
    <property type="entry name" value="HTH-TYPE TRANSCRIPTIONAL ACTIVATOR RHAS-RELATED"/>
    <property type="match status" value="1"/>
</dbReference>
<keyword evidence="2" id="KW-0238">DNA-binding</keyword>
<protein>
    <submittedName>
        <fullName evidence="5">Helix-turn-helix domain-containing protein</fullName>
    </submittedName>
</protein>